<dbReference type="CDD" id="cd17043">
    <property type="entry name" value="RA"/>
    <property type="match status" value="2"/>
</dbReference>
<feature type="non-terminal residue" evidence="3">
    <location>
        <position position="1"/>
    </location>
</feature>
<dbReference type="EMBL" id="CAXKWB010023264">
    <property type="protein sequence ID" value="CAL4124971.1"/>
    <property type="molecule type" value="Genomic_DNA"/>
</dbReference>
<feature type="region of interest" description="Disordered" evidence="1">
    <location>
        <begin position="153"/>
        <end position="203"/>
    </location>
</feature>
<dbReference type="PANTHER" id="PTHR21298:SF2">
    <property type="entry name" value="GH01721P"/>
    <property type="match status" value="1"/>
</dbReference>
<dbReference type="SUPFAM" id="SSF54236">
    <property type="entry name" value="Ubiquitin-like"/>
    <property type="match status" value="2"/>
</dbReference>
<feature type="compositionally biased region" description="Polar residues" evidence="1">
    <location>
        <begin position="476"/>
        <end position="491"/>
    </location>
</feature>
<dbReference type="PROSITE" id="PS50200">
    <property type="entry name" value="RA"/>
    <property type="match status" value="2"/>
</dbReference>
<evidence type="ECO:0000259" key="2">
    <source>
        <dbReference type="PROSITE" id="PS50200"/>
    </source>
</evidence>
<dbReference type="Proteomes" id="UP001497623">
    <property type="component" value="Unassembled WGS sequence"/>
</dbReference>
<sequence>YFRSKMLKHVGPYRSTSSLGRTPSVPLRSGSISTSNSPHTPPNRPHTTSNTPSSTPNTPNSTAASSPHSIPKILHESPYKSSGSTCDSPRDDDSCSSPELSRRDLSSPESYISSPDSCISSPGSCCSDNSPETQKRMIGSIDYIMESPNSYKDLSSDFSSASEMSSSPETPKKGLPRPSTLPRRGIKGQVLRKSFRSPDSCSLHSTLSYTSLNSAKLSSRSSSTSSLPEHTMTPVKVYLRRLRPDIEYKTISMSSVTTCRQLVHMLLAKFRLRHCDPNLFFVTMEVVVRGPGTGAPIKRLLVLDDLACPAELQQCRPHGEARFSIGVRRGGLLRVHDSILMPGSQYKSLLVSYRTTSEEVVQLLMNCYNNKECPKHYAIHEVCKEPYSDRQILLDEHPLMVQSEWPRAKRANYALVLRRNVLYALSLKTRMSWRRSIDQSSTDTESEHEENHHNQHQQVEESTCLASISKAFGLETQENTDTPDEQINTPQRSPRDSGFSSSSSRRSSGSQSPCGSEMTCGSVSPCGSDLSTSVTIPSTPPSSSSPSPAASPSPSTPFPTDEVLDAHYGLKASLTLNLLGTTTLPVNLTPPPTPTSSPLPSPVSSPPTSPRVTHSCPSTPSQPTHKTSISCPPSLPHITAISCPPSPANPIRSGSQTQVQVQSPMPIQRTIISIPASGPSEITSNHSDVVPTSSEIELECSKSPTEPSEALLELADALEQLKTLTIKCPNSESLFYI</sequence>
<dbReference type="AlphaFoldDB" id="A0AAV2RHZ7"/>
<feature type="compositionally biased region" description="Low complexity" evidence="1">
    <location>
        <begin position="496"/>
        <end position="516"/>
    </location>
</feature>
<dbReference type="Pfam" id="PF00788">
    <property type="entry name" value="RA"/>
    <property type="match status" value="2"/>
</dbReference>
<feature type="compositionally biased region" description="Low complexity" evidence="1">
    <location>
        <begin position="45"/>
        <end position="67"/>
    </location>
</feature>
<dbReference type="Gene3D" id="3.10.20.90">
    <property type="entry name" value="Phosphatidylinositol 3-kinase Catalytic Subunit, Chain A, domain 1"/>
    <property type="match status" value="2"/>
</dbReference>
<evidence type="ECO:0000313" key="3">
    <source>
        <dbReference type="EMBL" id="CAL4124971.1"/>
    </source>
</evidence>
<evidence type="ECO:0000313" key="4">
    <source>
        <dbReference type="Proteomes" id="UP001497623"/>
    </source>
</evidence>
<feature type="compositionally biased region" description="Low complexity" evidence="1">
    <location>
        <begin position="531"/>
        <end position="548"/>
    </location>
</feature>
<feature type="region of interest" description="Disordered" evidence="1">
    <location>
        <begin position="1"/>
        <end position="133"/>
    </location>
</feature>
<feature type="compositionally biased region" description="Polar residues" evidence="1">
    <location>
        <begin position="611"/>
        <end position="630"/>
    </location>
</feature>
<feature type="region of interest" description="Disordered" evidence="1">
    <location>
        <begin position="474"/>
        <end position="562"/>
    </location>
</feature>
<dbReference type="GO" id="GO:0007165">
    <property type="term" value="P:signal transduction"/>
    <property type="evidence" value="ECO:0007669"/>
    <property type="project" value="InterPro"/>
</dbReference>
<name>A0AAV2RHZ7_MEGNR</name>
<organism evidence="3 4">
    <name type="scientific">Meganyctiphanes norvegica</name>
    <name type="common">Northern krill</name>
    <name type="synonym">Thysanopoda norvegica</name>
    <dbReference type="NCBI Taxonomy" id="48144"/>
    <lineage>
        <taxon>Eukaryota</taxon>
        <taxon>Metazoa</taxon>
        <taxon>Ecdysozoa</taxon>
        <taxon>Arthropoda</taxon>
        <taxon>Crustacea</taxon>
        <taxon>Multicrustacea</taxon>
        <taxon>Malacostraca</taxon>
        <taxon>Eumalacostraca</taxon>
        <taxon>Eucarida</taxon>
        <taxon>Euphausiacea</taxon>
        <taxon>Euphausiidae</taxon>
        <taxon>Meganyctiphanes</taxon>
    </lineage>
</organism>
<feature type="compositionally biased region" description="Pro residues" evidence="1">
    <location>
        <begin position="588"/>
        <end position="609"/>
    </location>
</feature>
<feature type="domain" description="Ras-associating" evidence="2">
    <location>
        <begin position="235"/>
        <end position="323"/>
    </location>
</feature>
<dbReference type="InterPro" id="IPR000159">
    <property type="entry name" value="RA_dom"/>
</dbReference>
<protein>
    <recommendedName>
        <fullName evidence="2">Ras-associating domain-containing protein</fullName>
    </recommendedName>
</protein>
<dbReference type="SMART" id="SM00314">
    <property type="entry name" value="RA"/>
    <property type="match status" value="2"/>
</dbReference>
<dbReference type="GO" id="GO:0045742">
    <property type="term" value="P:positive regulation of epidermal growth factor receptor signaling pathway"/>
    <property type="evidence" value="ECO:0007669"/>
    <property type="project" value="TreeGrafter"/>
</dbReference>
<feature type="compositionally biased region" description="Low complexity" evidence="1">
    <location>
        <begin position="153"/>
        <end position="167"/>
    </location>
</feature>
<dbReference type="InterPro" id="IPR029071">
    <property type="entry name" value="Ubiquitin-like_domsf"/>
</dbReference>
<feature type="region of interest" description="Disordered" evidence="1">
    <location>
        <begin position="585"/>
        <end position="630"/>
    </location>
</feature>
<gene>
    <name evidence="3" type="ORF">MNOR_LOCUS24907</name>
</gene>
<feature type="region of interest" description="Disordered" evidence="1">
    <location>
        <begin position="438"/>
        <end position="462"/>
    </location>
</feature>
<dbReference type="PANTHER" id="PTHR21298">
    <property type="entry name" value="GH01721P"/>
    <property type="match status" value="1"/>
</dbReference>
<feature type="domain" description="Ras-associating" evidence="2">
    <location>
        <begin position="329"/>
        <end position="422"/>
    </location>
</feature>
<proteinExistence type="predicted"/>
<keyword evidence="4" id="KW-1185">Reference proteome</keyword>
<accession>A0AAV2RHZ7</accession>
<evidence type="ECO:0000256" key="1">
    <source>
        <dbReference type="SAM" id="MobiDB-lite"/>
    </source>
</evidence>
<comment type="caution">
    <text evidence="3">The sequence shown here is derived from an EMBL/GenBank/DDBJ whole genome shotgun (WGS) entry which is preliminary data.</text>
</comment>
<dbReference type="GO" id="GO:0045743">
    <property type="term" value="P:positive regulation of fibroblast growth factor receptor signaling pathway"/>
    <property type="evidence" value="ECO:0007669"/>
    <property type="project" value="TreeGrafter"/>
</dbReference>
<reference evidence="3 4" key="1">
    <citation type="submission" date="2024-05" db="EMBL/GenBank/DDBJ databases">
        <authorList>
            <person name="Wallberg A."/>
        </authorList>
    </citation>
    <scope>NUCLEOTIDE SEQUENCE [LARGE SCALE GENOMIC DNA]</scope>
</reference>
<feature type="compositionally biased region" description="Low complexity" evidence="1">
    <location>
        <begin position="107"/>
        <end position="128"/>
    </location>
</feature>